<sequence>METIKKIWISCLIALLAISIVLPEKAKAQVGVSISYQTFYDELSPYGRWINYPNQGYVWIPDAGPDFQPYATNGHWVVTEYGNTWVSDYDWGWAPFHYGRWLYDDLYGWVWVPGTEWGPAWVSWRSGGGYYGWAPLGPGVNISVNINIPIRHWVFVPQMYITSPRVYTYCVPGTRVINVYRKSNFIRNEYRHNNHVYAYGPRRDEIERVTRSRVQVHRVDNMDRPGRYDVRGGAVRVYRPDVADNRHNTGRPERIASANTAGNRIGTSSENRSRPDSRTTATYSRDRAIRSNTSVRKSEGLSRTENVTINRSANPTTQRQEYQRAEKTEFGRTSRGEAIRSRSTQQPTYERSQQQRSQLNRESVPNQQRTQREVQTQRSQTKQREASTVRSQRSQQRSERQQTQQRNSSRTERSSSHERD</sequence>
<gene>
    <name evidence="2" type="ORF">ACFSKU_18695</name>
</gene>
<feature type="compositionally biased region" description="Polar residues" evidence="1">
    <location>
        <begin position="257"/>
        <end position="270"/>
    </location>
</feature>
<feature type="compositionally biased region" description="Polar residues" evidence="1">
    <location>
        <begin position="341"/>
        <end position="366"/>
    </location>
</feature>
<organism evidence="2 3">
    <name type="scientific">Pontibacter silvestris</name>
    <dbReference type="NCBI Taxonomy" id="2305183"/>
    <lineage>
        <taxon>Bacteria</taxon>
        <taxon>Pseudomonadati</taxon>
        <taxon>Bacteroidota</taxon>
        <taxon>Cytophagia</taxon>
        <taxon>Cytophagales</taxon>
        <taxon>Hymenobacteraceae</taxon>
        <taxon>Pontibacter</taxon>
    </lineage>
</organism>
<reference evidence="3" key="1">
    <citation type="journal article" date="2019" name="Int. J. Syst. Evol. Microbiol.">
        <title>The Global Catalogue of Microorganisms (GCM) 10K type strain sequencing project: providing services to taxonomists for standard genome sequencing and annotation.</title>
        <authorList>
            <consortium name="The Broad Institute Genomics Platform"/>
            <consortium name="The Broad Institute Genome Sequencing Center for Infectious Disease"/>
            <person name="Wu L."/>
            <person name="Ma J."/>
        </authorList>
    </citation>
    <scope>NUCLEOTIDE SEQUENCE [LARGE SCALE GENOMIC DNA]</scope>
    <source>
        <strain evidence="3">JCM 16545</strain>
    </source>
</reference>
<accession>A0ABW4X4I6</accession>
<evidence type="ECO:0000256" key="1">
    <source>
        <dbReference type="SAM" id="MobiDB-lite"/>
    </source>
</evidence>
<dbReference type="Proteomes" id="UP001597369">
    <property type="component" value="Unassembled WGS sequence"/>
</dbReference>
<proteinExistence type="predicted"/>
<feature type="compositionally biased region" description="Basic and acidic residues" evidence="1">
    <location>
        <begin position="239"/>
        <end position="254"/>
    </location>
</feature>
<keyword evidence="3" id="KW-1185">Reference proteome</keyword>
<feature type="compositionally biased region" description="Low complexity" evidence="1">
    <location>
        <begin position="390"/>
        <end position="408"/>
    </location>
</feature>
<protein>
    <submittedName>
        <fullName evidence="2">DUF6600 domain-containing protein</fullName>
    </submittedName>
</protein>
<name>A0ABW4X4I6_9BACT</name>
<dbReference type="InterPro" id="IPR046535">
    <property type="entry name" value="DUF6600"/>
</dbReference>
<feature type="compositionally biased region" description="Low complexity" evidence="1">
    <location>
        <begin position="367"/>
        <end position="380"/>
    </location>
</feature>
<feature type="compositionally biased region" description="Basic and acidic residues" evidence="1">
    <location>
        <begin position="321"/>
        <end position="340"/>
    </location>
</feature>
<feature type="compositionally biased region" description="Basic and acidic residues" evidence="1">
    <location>
        <begin position="409"/>
        <end position="420"/>
    </location>
</feature>
<dbReference type="RefSeq" id="WP_229957674.1">
    <property type="nucleotide sequence ID" value="NZ_JAJJWI010000001.1"/>
</dbReference>
<evidence type="ECO:0000313" key="3">
    <source>
        <dbReference type="Proteomes" id="UP001597369"/>
    </source>
</evidence>
<feature type="region of interest" description="Disordered" evidence="1">
    <location>
        <begin position="239"/>
        <end position="420"/>
    </location>
</feature>
<evidence type="ECO:0000313" key="2">
    <source>
        <dbReference type="EMBL" id="MFD2068925.1"/>
    </source>
</evidence>
<dbReference type="Pfam" id="PF20245">
    <property type="entry name" value="DUF6600"/>
    <property type="match status" value="1"/>
</dbReference>
<comment type="caution">
    <text evidence="2">The sequence shown here is derived from an EMBL/GenBank/DDBJ whole genome shotgun (WGS) entry which is preliminary data.</text>
</comment>
<dbReference type="EMBL" id="JBHUHV010000058">
    <property type="protein sequence ID" value="MFD2068925.1"/>
    <property type="molecule type" value="Genomic_DNA"/>
</dbReference>
<feature type="compositionally biased region" description="Polar residues" evidence="1">
    <location>
        <begin position="303"/>
        <end position="320"/>
    </location>
</feature>